<dbReference type="EMBL" id="JADCKQ010000010">
    <property type="protein sequence ID" value="MBI1494600.1"/>
    <property type="molecule type" value="Genomic_DNA"/>
</dbReference>
<evidence type="ECO:0000256" key="6">
    <source>
        <dbReference type="RuleBase" id="RU361135"/>
    </source>
</evidence>
<dbReference type="Pfam" id="PF00765">
    <property type="entry name" value="Autoind_synth"/>
    <property type="match status" value="1"/>
</dbReference>
<dbReference type="PANTHER" id="PTHR39322">
    <property type="entry name" value="ACYL-HOMOSERINE-LACTONE SYNTHASE"/>
    <property type="match status" value="1"/>
</dbReference>
<dbReference type="SUPFAM" id="SSF55729">
    <property type="entry name" value="Acyl-CoA N-acyltransferases (Nat)"/>
    <property type="match status" value="1"/>
</dbReference>
<dbReference type="InterPro" id="IPR016181">
    <property type="entry name" value="Acyl_CoA_acyltransferase"/>
</dbReference>
<accession>A0A8J7LKT2</accession>
<dbReference type="PANTHER" id="PTHR39322:SF1">
    <property type="entry name" value="ISOVALERYL-HOMOSERINE LACTONE SYNTHASE"/>
    <property type="match status" value="1"/>
</dbReference>
<comment type="catalytic activity">
    <reaction evidence="6">
        <text>a fatty acyl-[ACP] + S-adenosyl-L-methionine = an N-acyl-L-homoserine lactone + S-methyl-5'-thioadenosine + holo-[ACP] + H(+)</text>
        <dbReference type="Rhea" id="RHEA:10096"/>
        <dbReference type="Rhea" id="RHEA-COMP:9685"/>
        <dbReference type="Rhea" id="RHEA-COMP:14125"/>
        <dbReference type="ChEBI" id="CHEBI:15378"/>
        <dbReference type="ChEBI" id="CHEBI:17509"/>
        <dbReference type="ChEBI" id="CHEBI:55474"/>
        <dbReference type="ChEBI" id="CHEBI:59789"/>
        <dbReference type="ChEBI" id="CHEBI:64479"/>
        <dbReference type="ChEBI" id="CHEBI:138651"/>
        <dbReference type="EC" id="2.3.1.184"/>
    </reaction>
</comment>
<keyword evidence="1 5" id="KW-0673">Quorum sensing</keyword>
<comment type="caution">
    <text evidence="7">The sequence shown here is derived from an EMBL/GenBank/DDBJ whole genome shotgun (WGS) entry which is preliminary data.</text>
</comment>
<evidence type="ECO:0000313" key="8">
    <source>
        <dbReference type="Proteomes" id="UP000640583"/>
    </source>
</evidence>
<keyword evidence="3 6" id="KW-0949">S-adenosyl-L-methionine</keyword>
<dbReference type="Proteomes" id="UP000640583">
    <property type="component" value="Unassembled WGS sequence"/>
</dbReference>
<reference evidence="7" key="1">
    <citation type="submission" date="2020-10" db="EMBL/GenBank/DDBJ databases">
        <title>Paenihalocynthiibacter styelae gen. nov., sp. nov., isolated from stalked sea squirt Styela clava.</title>
        <authorList>
            <person name="Kim Y.-O."/>
            <person name="Yoon J.-H."/>
        </authorList>
    </citation>
    <scope>NUCLEOTIDE SEQUENCE</scope>
    <source>
        <strain evidence="7">MYP1-1</strain>
    </source>
</reference>
<protein>
    <recommendedName>
        <fullName evidence="6">Acyl-homoserine-lactone synthase</fullName>
        <ecNumber evidence="6">2.3.1.184</ecNumber>
    </recommendedName>
    <alternativeName>
        <fullName evidence="6">Autoinducer synthesis protein</fullName>
    </alternativeName>
</protein>
<organism evidence="7 8">
    <name type="scientific">Halocynthiibacter styelae</name>
    <dbReference type="NCBI Taxonomy" id="2761955"/>
    <lineage>
        <taxon>Bacteria</taxon>
        <taxon>Pseudomonadati</taxon>
        <taxon>Pseudomonadota</taxon>
        <taxon>Alphaproteobacteria</taxon>
        <taxon>Rhodobacterales</taxon>
        <taxon>Paracoccaceae</taxon>
        <taxon>Halocynthiibacter</taxon>
    </lineage>
</organism>
<evidence type="ECO:0000313" key="7">
    <source>
        <dbReference type="EMBL" id="MBI1494600.1"/>
    </source>
</evidence>
<dbReference type="RefSeq" id="WP_228849351.1">
    <property type="nucleotide sequence ID" value="NZ_JADCKQ010000010.1"/>
</dbReference>
<comment type="similarity">
    <text evidence="5 6">Belongs to the autoinducer synthase family.</text>
</comment>
<evidence type="ECO:0000256" key="4">
    <source>
        <dbReference type="ARBA" id="ARBA00022929"/>
    </source>
</evidence>
<dbReference type="EC" id="2.3.1.184" evidence="6"/>
<name>A0A8J7LKT2_9RHOB</name>
<sequence length="206" mass="23141">MLRYLYADALSTYPKLRDTMFRDRAAQFKGRLGWDVHVNRAGEERDEYDLMNPLYVIWQQPDGSHGGSMRFLPTLGRTMVNDHFSDLSDGQNIESPLIWECTRFCLAPGAAAKVSGALMLGGLELGLGHHLTHAVGVFDHRMVRVYRRLGWGPTVMGSTGQGRDAISVGLWEFTPVIRTGLLQRTGIGRDVSRHWYDRAFNACKSA</sequence>
<dbReference type="GO" id="GO:0061579">
    <property type="term" value="F:N-acyl homoserine lactone synthase activity"/>
    <property type="evidence" value="ECO:0007669"/>
    <property type="project" value="UniProtKB-UniRule"/>
</dbReference>
<keyword evidence="2 6" id="KW-0808">Transferase</keyword>
<evidence type="ECO:0000256" key="2">
    <source>
        <dbReference type="ARBA" id="ARBA00022679"/>
    </source>
</evidence>
<keyword evidence="8" id="KW-1185">Reference proteome</keyword>
<dbReference type="InterPro" id="IPR001690">
    <property type="entry name" value="Autoind_synthase"/>
</dbReference>
<dbReference type="GO" id="GO:0009372">
    <property type="term" value="P:quorum sensing"/>
    <property type="evidence" value="ECO:0007669"/>
    <property type="project" value="UniProtKB-UniRule"/>
</dbReference>
<evidence type="ECO:0000256" key="3">
    <source>
        <dbReference type="ARBA" id="ARBA00022691"/>
    </source>
</evidence>
<evidence type="ECO:0000256" key="1">
    <source>
        <dbReference type="ARBA" id="ARBA00022654"/>
    </source>
</evidence>
<dbReference type="Gene3D" id="3.40.630.30">
    <property type="match status" value="1"/>
</dbReference>
<keyword evidence="4 5" id="KW-0071">Autoinducer synthesis</keyword>
<proteinExistence type="inferred from homology"/>
<evidence type="ECO:0000256" key="5">
    <source>
        <dbReference type="PROSITE-ProRule" id="PRU00533"/>
    </source>
</evidence>
<dbReference type="PRINTS" id="PR01549">
    <property type="entry name" value="AUTOINDCRSYN"/>
</dbReference>
<dbReference type="PROSITE" id="PS51187">
    <property type="entry name" value="AUTOINDUCER_SYNTH_2"/>
    <property type="match status" value="1"/>
</dbReference>
<dbReference type="AlphaFoldDB" id="A0A8J7LKT2"/>
<gene>
    <name evidence="7" type="ORF">H1D41_13220</name>
</gene>
<dbReference type="GO" id="GO:0007165">
    <property type="term" value="P:signal transduction"/>
    <property type="evidence" value="ECO:0007669"/>
    <property type="project" value="TreeGrafter"/>
</dbReference>